<gene>
    <name evidence="1" type="ORF">IPP15_00960</name>
</gene>
<evidence type="ECO:0000313" key="1">
    <source>
        <dbReference type="EMBL" id="MBK9980989.1"/>
    </source>
</evidence>
<dbReference type="Proteomes" id="UP000808337">
    <property type="component" value="Unassembled WGS sequence"/>
</dbReference>
<evidence type="ECO:0008006" key="3">
    <source>
        <dbReference type="Google" id="ProtNLM"/>
    </source>
</evidence>
<reference evidence="1 2" key="1">
    <citation type="submission" date="2020-10" db="EMBL/GenBank/DDBJ databases">
        <title>Connecting structure to function with the recovery of over 1000 high-quality activated sludge metagenome-assembled genomes encoding full-length rRNA genes using long-read sequencing.</title>
        <authorList>
            <person name="Singleton C.M."/>
            <person name="Petriglieri F."/>
            <person name="Kristensen J.M."/>
            <person name="Kirkegaard R.H."/>
            <person name="Michaelsen T.Y."/>
            <person name="Andersen M.H."/>
            <person name="Karst S.M."/>
            <person name="Dueholm M.S."/>
            <person name="Nielsen P.H."/>
            <person name="Albertsen M."/>
        </authorList>
    </citation>
    <scope>NUCLEOTIDE SEQUENCE [LARGE SCALE GENOMIC DNA]</scope>
    <source>
        <strain evidence="1">Ribe_18-Q3-R11-54_MAXAC.273</strain>
    </source>
</reference>
<accession>A0A9D7SU17</accession>
<proteinExistence type="predicted"/>
<dbReference type="AlphaFoldDB" id="A0A9D7SU17"/>
<sequence>MLNKIIFLIAINLFPLFIWSQSFEWEGYGKGLSYLKIKDGYVSFNGYNDADGDGGKLKEVSDQWIIYKQNNSGTGETYDAKIQVVNSSFDSLRLFIQDVPVNYYKPEYLKYINNYLFQDVSLEYLDNRGGFNYKIEFNRYGRIRYSDFDNKTLFEGTVDQSKINQFKDLIKYIDIRNLNISVGRQNVCDNREFRFVFRDMYFDEYSYRAISVPMQLMPVKEFLEDILKSNGHVVIWPRGQH</sequence>
<comment type="caution">
    <text evidence="1">The sequence shown here is derived from an EMBL/GenBank/DDBJ whole genome shotgun (WGS) entry which is preliminary data.</text>
</comment>
<evidence type="ECO:0000313" key="2">
    <source>
        <dbReference type="Proteomes" id="UP000808337"/>
    </source>
</evidence>
<protein>
    <recommendedName>
        <fullName evidence="3">DUF3108 domain-containing protein</fullName>
    </recommendedName>
</protein>
<dbReference type="EMBL" id="JADKGY010000001">
    <property type="protein sequence ID" value="MBK9980989.1"/>
    <property type="molecule type" value="Genomic_DNA"/>
</dbReference>
<organism evidence="1 2">
    <name type="scientific">Candidatus Opimibacter skivensis</name>
    <dbReference type="NCBI Taxonomy" id="2982028"/>
    <lineage>
        <taxon>Bacteria</taxon>
        <taxon>Pseudomonadati</taxon>
        <taxon>Bacteroidota</taxon>
        <taxon>Saprospiria</taxon>
        <taxon>Saprospirales</taxon>
        <taxon>Saprospiraceae</taxon>
        <taxon>Candidatus Opimibacter</taxon>
    </lineage>
</organism>
<name>A0A9D7SU17_9BACT</name>